<dbReference type="AlphaFoldDB" id="A0A2P4X055"/>
<proteinExistence type="predicted"/>
<evidence type="ECO:0000313" key="2">
    <source>
        <dbReference type="EMBL" id="POM58927.1"/>
    </source>
</evidence>
<dbReference type="OrthoDB" id="161393at2759"/>
<gene>
    <name evidence="2" type="ORF">PHPALM_36362</name>
</gene>
<name>A0A2P4X055_9STRA</name>
<keyword evidence="3" id="KW-1185">Reference proteome</keyword>
<sequence>MLADAGSIRDAYTSQGTKTNDELNLAKLTPDRCKNLNRLKRMSLLEEYDDDMKQLISGIKMLEADMNQPSTPKTLGKQSLTY</sequence>
<protein>
    <submittedName>
        <fullName evidence="2">Uncharacterized protein</fullName>
    </submittedName>
</protein>
<dbReference type="Proteomes" id="UP000237271">
    <property type="component" value="Unassembled WGS sequence"/>
</dbReference>
<evidence type="ECO:0000313" key="3">
    <source>
        <dbReference type="Proteomes" id="UP000237271"/>
    </source>
</evidence>
<comment type="caution">
    <text evidence="2">The sequence shown here is derived from an EMBL/GenBank/DDBJ whole genome shotgun (WGS) entry which is preliminary data.</text>
</comment>
<feature type="region of interest" description="Disordered" evidence="1">
    <location>
        <begin position="1"/>
        <end position="23"/>
    </location>
</feature>
<accession>A0A2P4X055</accession>
<evidence type="ECO:0000256" key="1">
    <source>
        <dbReference type="SAM" id="MobiDB-lite"/>
    </source>
</evidence>
<dbReference type="EMBL" id="NCKW01020129">
    <property type="protein sequence ID" value="POM58927.1"/>
    <property type="molecule type" value="Genomic_DNA"/>
</dbReference>
<reference evidence="2 3" key="1">
    <citation type="journal article" date="2017" name="Genome Biol. Evol.">
        <title>Phytophthora megakarya and P. palmivora, closely related causal agents of cacao black pod rot, underwent increases in genome sizes and gene numbers by different mechanisms.</title>
        <authorList>
            <person name="Ali S.S."/>
            <person name="Shao J."/>
            <person name="Lary D.J."/>
            <person name="Kronmiller B."/>
            <person name="Shen D."/>
            <person name="Strem M.D."/>
            <person name="Amoako-Attah I."/>
            <person name="Akrofi A.Y."/>
            <person name="Begoude B.A."/>
            <person name="Ten Hoopen G.M."/>
            <person name="Coulibaly K."/>
            <person name="Kebe B.I."/>
            <person name="Melnick R.L."/>
            <person name="Guiltinan M.J."/>
            <person name="Tyler B.M."/>
            <person name="Meinhardt L.W."/>
            <person name="Bailey B.A."/>
        </authorList>
    </citation>
    <scope>NUCLEOTIDE SEQUENCE [LARGE SCALE GENOMIC DNA]</scope>
    <source>
        <strain evidence="3">sbr112.9</strain>
    </source>
</reference>
<organism evidence="2 3">
    <name type="scientific">Phytophthora palmivora</name>
    <dbReference type="NCBI Taxonomy" id="4796"/>
    <lineage>
        <taxon>Eukaryota</taxon>
        <taxon>Sar</taxon>
        <taxon>Stramenopiles</taxon>
        <taxon>Oomycota</taxon>
        <taxon>Peronosporomycetes</taxon>
        <taxon>Peronosporales</taxon>
        <taxon>Peronosporaceae</taxon>
        <taxon>Phytophthora</taxon>
    </lineage>
</organism>